<accession>A0A6C1C9G3</accession>
<feature type="compositionally biased region" description="Low complexity" evidence="1">
    <location>
        <begin position="72"/>
        <end position="89"/>
    </location>
</feature>
<protein>
    <submittedName>
        <fullName evidence="2">Transcriptional regulator</fullName>
    </submittedName>
</protein>
<reference evidence="2 3" key="1">
    <citation type="submission" date="2018-10" db="EMBL/GenBank/DDBJ databases">
        <title>Isolation of pseudouridimycin from Streptomyces albus DSM 40763.</title>
        <authorList>
            <person name="Rosenqvist P."/>
            <person name="Metsae-Ketelae M."/>
            <person name="Virta P."/>
        </authorList>
    </citation>
    <scope>NUCLEOTIDE SEQUENCE [LARGE SCALE GENOMIC DNA]</scope>
    <source>
        <strain evidence="2 3">DSM 40763</strain>
    </source>
</reference>
<sequence>MPCATPAPAHAPSMLHRLAAEHATGAYTRAGGTLFLVEGRIVHAESPAAPGLEALLSCGTGPHRGGGRQPRTRTGSDSGSAGHPAGAGPRVPGGVLELCASVALHDAAFFVLAPGGGPGRFRRGVRPWPHVTGCVTAAALEREAVRRRTFLDRIWPDGRLDALPPVPARSVSPADRAAGPPAPVPGRRRAVLELADGVRTASDIARELRRPAFHTLVDVRRLAAAGLLVPAPPPPVRAGPARAQPVPGEFPDPDVSLLRRLRDALEAW</sequence>
<dbReference type="AlphaFoldDB" id="A0A6C1C9G3"/>
<dbReference type="GeneID" id="75180338"/>
<evidence type="ECO:0000313" key="2">
    <source>
        <dbReference type="EMBL" id="TGG85546.1"/>
    </source>
</evidence>
<gene>
    <name evidence="2" type="ORF">D8771_10280</name>
</gene>
<evidence type="ECO:0000313" key="3">
    <source>
        <dbReference type="Proteomes" id="UP000298111"/>
    </source>
</evidence>
<comment type="caution">
    <text evidence="2">The sequence shown here is derived from an EMBL/GenBank/DDBJ whole genome shotgun (WGS) entry which is preliminary data.</text>
</comment>
<name>A0A6C1C9G3_9ACTN</name>
<organism evidence="2 3">
    <name type="scientific">Streptomyces albus</name>
    <dbReference type="NCBI Taxonomy" id="1888"/>
    <lineage>
        <taxon>Bacteria</taxon>
        <taxon>Bacillati</taxon>
        <taxon>Actinomycetota</taxon>
        <taxon>Actinomycetes</taxon>
        <taxon>Kitasatosporales</taxon>
        <taxon>Streptomycetaceae</taxon>
        <taxon>Streptomyces</taxon>
    </lineage>
</organism>
<proteinExistence type="predicted"/>
<feature type="region of interest" description="Disordered" evidence="1">
    <location>
        <begin position="166"/>
        <end position="185"/>
    </location>
</feature>
<feature type="region of interest" description="Disordered" evidence="1">
    <location>
        <begin position="57"/>
        <end position="89"/>
    </location>
</feature>
<dbReference type="Proteomes" id="UP000298111">
    <property type="component" value="Unassembled WGS sequence"/>
</dbReference>
<evidence type="ECO:0000256" key="1">
    <source>
        <dbReference type="SAM" id="MobiDB-lite"/>
    </source>
</evidence>
<dbReference type="RefSeq" id="WP_016470839.1">
    <property type="nucleotide sequence ID" value="NZ_BBQG01000025.1"/>
</dbReference>
<dbReference type="EMBL" id="RCIY01000044">
    <property type="protein sequence ID" value="TGG85546.1"/>
    <property type="molecule type" value="Genomic_DNA"/>
</dbReference>